<comment type="similarity">
    <text evidence="1">Belongs to the dymeclin family.</text>
</comment>
<dbReference type="GO" id="GO:0005794">
    <property type="term" value="C:Golgi apparatus"/>
    <property type="evidence" value="ECO:0007669"/>
    <property type="project" value="TreeGrafter"/>
</dbReference>
<reference evidence="5" key="1">
    <citation type="submission" date="2022-12" db="EMBL/GenBank/DDBJ databases">
        <title>Genome assemblies of Blomia tropicalis.</title>
        <authorList>
            <person name="Cui Y."/>
        </authorList>
    </citation>
    <scope>NUCLEOTIDE SEQUENCE</scope>
    <source>
        <tissue evidence="5">Adult mites</tissue>
    </source>
</reference>
<evidence type="ECO:0000313" key="6">
    <source>
        <dbReference type="Proteomes" id="UP001142055"/>
    </source>
</evidence>
<keyword evidence="4" id="KW-0449">Lipoprotein</keyword>
<dbReference type="Pfam" id="PF09742">
    <property type="entry name" value="Dymeclin"/>
    <property type="match status" value="1"/>
</dbReference>
<comment type="caution">
    <text evidence="5">The sequence shown here is derived from an EMBL/GenBank/DDBJ whole genome shotgun (WGS) entry which is preliminary data.</text>
</comment>
<protein>
    <recommendedName>
        <fullName evidence="2">Dymeclin</fullName>
    </recommendedName>
</protein>
<dbReference type="GO" id="GO:0007030">
    <property type="term" value="P:Golgi organization"/>
    <property type="evidence" value="ECO:0007669"/>
    <property type="project" value="TreeGrafter"/>
</dbReference>
<dbReference type="EMBL" id="JAPWDV010000001">
    <property type="protein sequence ID" value="KAJ6224562.1"/>
    <property type="molecule type" value="Genomic_DNA"/>
</dbReference>
<organism evidence="5 6">
    <name type="scientific">Blomia tropicalis</name>
    <name type="common">Mite</name>
    <dbReference type="NCBI Taxonomy" id="40697"/>
    <lineage>
        <taxon>Eukaryota</taxon>
        <taxon>Metazoa</taxon>
        <taxon>Ecdysozoa</taxon>
        <taxon>Arthropoda</taxon>
        <taxon>Chelicerata</taxon>
        <taxon>Arachnida</taxon>
        <taxon>Acari</taxon>
        <taxon>Acariformes</taxon>
        <taxon>Sarcoptiformes</taxon>
        <taxon>Astigmata</taxon>
        <taxon>Glycyphagoidea</taxon>
        <taxon>Echimyopodidae</taxon>
        <taxon>Blomia</taxon>
    </lineage>
</organism>
<dbReference type="OMA" id="PYVCQRF"/>
<proteinExistence type="inferred from homology"/>
<dbReference type="InterPro" id="IPR019142">
    <property type="entry name" value="Dymeclin"/>
</dbReference>
<accession>A0A9Q0MHL1</accession>
<sequence length="673" mass="77586">MGSNVSSIKSIKQNEYLLKVVSANNISSSDSQFWDQFLSFAFSNLNEICSEKNFMEENIIPLLSSWMENNPTSCNLGSFIQVFLQKIEFLKKDSQKETIFNIVVWHAYNLLFIMRSMIKYLIESITEENLIRNFKLLPTEGEKNDETGTLMLENLLNAIIEIIVDINLDDVTYNLHVESCKTFLVLLSVQMFSAKPSSNSTIYTIVMQKKCAIHALLFTKTLMNNFINQMPAPAPGSGSIIFGLASGLWNVLTLGYSNKKSDEDIIKEAVLARECLLLLLVLTNHCTKEDNPYRLALFQCSDSESELGDQKLTGFKIEFSKLYKTLCSTLNDDQTTLLLYMLLHQNQNFKTFVLSRTTDLDHFVIPVLRILYNSPDRNSHHIYMALIILLVLSEDNLFNNIVHDITIKTVPWYNERNLNEISLGGLIILIIARTIHFNMTRNRDRFLHTNLCATLANMSNYFKHLDTCVCQKLVNLFEKLSKKYLSIQNQIEANKAIKQNGVDHNQTNRPDGDSGDVHNTIKTELIQDFPIFEEVLRTILEIINACLTKNLANNPNLVYALLYDRKVFDPFLSNPSVQDIIINIETVLTYFTNRIEIGERTLSPEEVLETIKHSSLQWPSEKLKKFPELRFRYVEDEQPEDFFIPYIWSLVFHCSDIFWSSQKILLFNPVRNT</sequence>
<dbReference type="PANTHER" id="PTHR12895">
    <property type="entry name" value="DYMECLIN"/>
    <property type="match status" value="1"/>
</dbReference>
<evidence type="ECO:0000313" key="5">
    <source>
        <dbReference type="EMBL" id="KAJ6224562.1"/>
    </source>
</evidence>
<dbReference type="Proteomes" id="UP001142055">
    <property type="component" value="Chromosome 1"/>
</dbReference>
<gene>
    <name evidence="5" type="ORF">RDWZM_003107</name>
</gene>
<keyword evidence="6" id="KW-1185">Reference proteome</keyword>
<dbReference type="AlphaFoldDB" id="A0A9Q0MHL1"/>
<evidence type="ECO:0000256" key="2">
    <source>
        <dbReference type="ARBA" id="ARBA00015736"/>
    </source>
</evidence>
<dbReference type="PANTHER" id="PTHR12895:SF9">
    <property type="entry name" value="DYMECLIN"/>
    <property type="match status" value="1"/>
</dbReference>
<name>A0A9Q0MHL1_BLOTA</name>
<evidence type="ECO:0000256" key="3">
    <source>
        <dbReference type="ARBA" id="ARBA00022707"/>
    </source>
</evidence>
<evidence type="ECO:0000256" key="4">
    <source>
        <dbReference type="ARBA" id="ARBA00023288"/>
    </source>
</evidence>
<keyword evidence="3" id="KW-0519">Myristate</keyword>
<evidence type="ECO:0000256" key="1">
    <source>
        <dbReference type="ARBA" id="ARBA00010603"/>
    </source>
</evidence>